<comment type="caution">
    <text evidence="2">The sequence shown here is derived from an EMBL/GenBank/DDBJ whole genome shotgun (WGS) entry which is preliminary data.</text>
</comment>
<gene>
    <name evidence="2" type="ORF">IWQ60_009696</name>
</gene>
<dbReference type="OrthoDB" id="5573535at2759"/>
<reference evidence="2" key="1">
    <citation type="submission" date="2022-07" db="EMBL/GenBank/DDBJ databases">
        <title>Phylogenomic reconstructions and comparative analyses of Kickxellomycotina fungi.</title>
        <authorList>
            <person name="Reynolds N.K."/>
            <person name="Stajich J.E."/>
            <person name="Barry K."/>
            <person name="Grigoriev I.V."/>
            <person name="Crous P."/>
            <person name="Smith M.E."/>
        </authorList>
    </citation>
    <scope>NUCLEOTIDE SEQUENCE</scope>
    <source>
        <strain evidence="2">RSA 861</strain>
    </source>
</reference>
<evidence type="ECO:0000313" key="3">
    <source>
        <dbReference type="Proteomes" id="UP001150569"/>
    </source>
</evidence>
<feature type="compositionally biased region" description="Acidic residues" evidence="1">
    <location>
        <begin position="282"/>
        <end position="293"/>
    </location>
</feature>
<accession>A0A9W7ZM60</accession>
<dbReference type="Proteomes" id="UP001150569">
    <property type="component" value="Unassembled WGS sequence"/>
</dbReference>
<feature type="compositionally biased region" description="Acidic residues" evidence="1">
    <location>
        <begin position="57"/>
        <end position="81"/>
    </location>
</feature>
<dbReference type="AlphaFoldDB" id="A0A9W7ZM60"/>
<keyword evidence="3" id="KW-1185">Reference proteome</keyword>
<feature type="region of interest" description="Disordered" evidence="1">
    <location>
        <begin position="272"/>
        <end position="294"/>
    </location>
</feature>
<name>A0A9W7ZM60_9FUNG</name>
<feature type="compositionally biased region" description="Low complexity" evidence="1">
    <location>
        <begin position="1"/>
        <end position="12"/>
    </location>
</feature>
<evidence type="ECO:0000313" key="2">
    <source>
        <dbReference type="EMBL" id="KAJ1912369.1"/>
    </source>
</evidence>
<proteinExistence type="predicted"/>
<dbReference type="EMBL" id="JANBPT010000839">
    <property type="protein sequence ID" value="KAJ1912369.1"/>
    <property type="molecule type" value="Genomic_DNA"/>
</dbReference>
<feature type="compositionally biased region" description="Low complexity" evidence="1">
    <location>
        <begin position="33"/>
        <end position="56"/>
    </location>
</feature>
<feature type="region of interest" description="Disordered" evidence="1">
    <location>
        <begin position="1"/>
        <end position="97"/>
    </location>
</feature>
<sequence>MSDSASEASSPSSKRRRLGPDAGLLADDPRLVASRATSESTSEASSADINAASESSADSEDEGKDMSDEDEADSDSEDTDGETNLSHGILPATSEGDSAAPITADQLLYAALDYDNGKPTSDEARLRVLQLLDVAREAYEREIEQILNPLAAGTEAVAAEAEPAISAVPLQKLLNQGTCLLELGFQARYPVYADTALANFAAITNARAEALIPVETAADGTNDGPGDATATTTPVAPTKLDMDTHFANGRALVVKAIFQDLEVRKYLQTQRQHYGPGRGLDSDQDESDEDDLDSGVRGFGARIAKLPFDDPDYVAAEQRMRVTPASELLQRASIAFDQATALYPSVYPSTSTAATGVESTPISDLPLLMAHTLAKYLYISTTQLNNHIYHEIIRCIDKATTLDPNLQLDTATTLLYYRCKFFTLRAQTDQGENTDHVKDQMDVVISHLLKLIDPMNNCDGKGKQPVTLAHVQLQTDVLKLLGNAYLTTSMLDENEDAAIDRYDRGMEILRKARDMSPGDLEVRAQLQDMEEIVSETDDF</sequence>
<organism evidence="2 3">
    <name type="scientific">Tieghemiomyces parasiticus</name>
    <dbReference type="NCBI Taxonomy" id="78921"/>
    <lineage>
        <taxon>Eukaryota</taxon>
        <taxon>Fungi</taxon>
        <taxon>Fungi incertae sedis</taxon>
        <taxon>Zoopagomycota</taxon>
        <taxon>Kickxellomycotina</taxon>
        <taxon>Dimargaritomycetes</taxon>
        <taxon>Dimargaritales</taxon>
        <taxon>Dimargaritaceae</taxon>
        <taxon>Tieghemiomyces</taxon>
    </lineage>
</organism>
<evidence type="ECO:0000256" key="1">
    <source>
        <dbReference type="SAM" id="MobiDB-lite"/>
    </source>
</evidence>
<protein>
    <submittedName>
        <fullName evidence="2">Uncharacterized protein</fullName>
    </submittedName>
</protein>